<protein>
    <submittedName>
        <fullName evidence="2">Uncharacterized protein</fullName>
    </submittedName>
</protein>
<keyword evidence="1" id="KW-0812">Transmembrane</keyword>
<keyword evidence="1" id="KW-1133">Transmembrane helix</keyword>
<feature type="transmembrane region" description="Helical" evidence="1">
    <location>
        <begin position="26"/>
        <end position="50"/>
    </location>
</feature>
<name>A0A6L2MJL5_TANCI</name>
<gene>
    <name evidence="2" type="ORF">Tci_046111</name>
</gene>
<dbReference type="AlphaFoldDB" id="A0A6L2MJL5"/>
<evidence type="ECO:0000256" key="1">
    <source>
        <dbReference type="SAM" id="Phobius"/>
    </source>
</evidence>
<evidence type="ECO:0000313" key="2">
    <source>
        <dbReference type="EMBL" id="GEU74133.1"/>
    </source>
</evidence>
<sequence length="190" mass="21487">MNTMKSGRHRWWCSPEVMVVVVDRGVLLLAVVVTEVIVVNLGMVVDVIVVKETVEEEVRWRKRGGGGSPIAKVDDIDGIRINVVDGWLSTRISHLSNLYEHDNCVVLFRPRLIVRFVPKNSTYEMSLIVVSIVRGCDDCDDDFMFMVRGSPTPISWLGSHTERLTAAMAGDWYPYTIRKPEPYCNYVSLG</sequence>
<organism evidence="2">
    <name type="scientific">Tanacetum cinerariifolium</name>
    <name type="common">Dalmatian daisy</name>
    <name type="synonym">Chrysanthemum cinerariifolium</name>
    <dbReference type="NCBI Taxonomy" id="118510"/>
    <lineage>
        <taxon>Eukaryota</taxon>
        <taxon>Viridiplantae</taxon>
        <taxon>Streptophyta</taxon>
        <taxon>Embryophyta</taxon>
        <taxon>Tracheophyta</taxon>
        <taxon>Spermatophyta</taxon>
        <taxon>Magnoliopsida</taxon>
        <taxon>eudicotyledons</taxon>
        <taxon>Gunneridae</taxon>
        <taxon>Pentapetalae</taxon>
        <taxon>asterids</taxon>
        <taxon>campanulids</taxon>
        <taxon>Asterales</taxon>
        <taxon>Asteraceae</taxon>
        <taxon>Asteroideae</taxon>
        <taxon>Anthemideae</taxon>
        <taxon>Anthemidinae</taxon>
        <taxon>Tanacetum</taxon>
    </lineage>
</organism>
<proteinExistence type="predicted"/>
<keyword evidence="1" id="KW-0472">Membrane</keyword>
<comment type="caution">
    <text evidence="2">The sequence shown here is derived from an EMBL/GenBank/DDBJ whole genome shotgun (WGS) entry which is preliminary data.</text>
</comment>
<dbReference type="EMBL" id="BKCJ010006827">
    <property type="protein sequence ID" value="GEU74133.1"/>
    <property type="molecule type" value="Genomic_DNA"/>
</dbReference>
<accession>A0A6L2MJL5</accession>
<reference evidence="2" key="1">
    <citation type="journal article" date="2019" name="Sci. Rep.">
        <title>Draft genome of Tanacetum cinerariifolium, the natural source of mosquito coil.</title>
        <authorList>
            <person name="Yamashiro T."/>
            <person name="Shiraishi A."/>
            <person name="Satake H."/>
            <person name="Nakayama K."/>
        </authorList>
    </citation>
    <scope>NUCLEOTIDE SEQUENCE</scope>
</reference>